<evidence type="ECO:0000256" key="5">
    <source>
        <dbReference type="ARBA" id="ARBA00022989"/>
    </source>
</evidence>
<organism evidence="9">
    <name type="scientific">Castor canadensis</name>
    <name type="common">American beaver</name>
    <dbReference type="NCBI Taxonomy" id="51338"/>
    <lineage>
        <taxon>Eukaryota</taxon>
        <taxon>Metazoa</taxon>
        <taxon>Chordata</taxon>
        <taxon>Craniata</taxon>
        <taxon>Vertebrata</taxon>
        <taxon>Euteleostomi</taxon>
        <taxon>Mammalia</taxon>
        <taxon>Eutheria</taxon>
        <taxon>Euarchontoglires</taxon>
        <taxon>Glires</taxon>
        <taxon>Rodentia</taxon>
        <taxon>Castorimorpha</taxon>
        <taxon>Castoridae</taxon>
        <taxon>Castor</taxon>
    </lineage>
</organism>
<dbReference type="GO" id="GO:0072675">
    <property type="term" value="P:osteoclast fusion"/>
    <property type="evidence" value="ECO:0007669"/>
    <property type="project" value="TreeGrafter"/>
</dbReference>
<protein>
    <submittedName>
        <fullName evidence="9">T-cell leukemia translocation-altered gene protein isoform X1</fullName>
    </submittedName>
</protein>
<dbReference type="CTD" id="6988"/>
<comment type="subcellular location">
    <subcellularLocation>
        <location evidence="2">Membrane</location>
    </subcellularLocation>
</comment>
<dbReference type="OrthoDB" id="9529463at2759"/>
<evidence type="ECO:0000256" key="4">
    <source>
        <dbReference type="ARBA" id="ARBA00022692"/>
    </source>
</evidence>
<dbReference type="KEGG" id="ccan:109692707"/>
<feature type="transmembrane region" description="Helical" evidence="7">
    <location>
        <begin position="41"/>
        <end position="62"/>
    </location>
</feature>
<dbReference type="Proteomes" id="UP001732720">
    <property type="component" value="Chromosome 17"/>
</dbReference>
<gene>
    <name evidence="9" type="primary">Tcta</name>
</gene>
<dbReference type="InterPro" id="IPR016560">
    <property type="entry name" value="TCTA"/>
</dbReference>
<keyword evidence="6 7" id="KW-0472">Membrane</keyword>
<evidence type="ECO:0000256" key="6">
    <source>
        <dbReference type="ARBA" id="ARBA00023136"/>
    </source>
</evidence>
<comment type="function">
    <text evidence="1">May be required for cellular fusion during osteoclastogenesis.</text>
</comment>
<evidence type="ECO:0000256" key="2">
    <source>
        <dbReference type="ARBA" id="ARBA00004370"/>
    </source>
</evidence>
<dbReference type="GO" id="GO:0016020">
    <property type="term" value="C:membrane"/>
    <property type="evidence" value="ECO:0007669"/>
    <property type="project" value="UniProtKB-SubCell"/>
</dbReference>
<sequence>MAEPWSGQYFQALPATVLGTLGTLGSEFLKEWEAQDMRVTLFKLLLLWLVLSLLGIQLAWGFYGNTVTGLYHRPALMCSCLQVWAARMDLHLMALLTSLRGKQQQMNLSKPTENKGRQQQKGLQRHYWICWLLHWVLMLPRSLGQLQEAQGWRQRVPQCLQGIIPLPLALPSTAPGTG</sequence>
<dbReference type="RefSeq" id="XP_020029092.1">
    <property type="nucleotide sequence ID" value="XM_020173503.2"/>
</dbReference>
<evidence type="ECO:0000256" key="7">
    <source>
        <dbReference type="SAM" id="Phobius"/>
    </source>
</evidence>
<dbReference type="PANTHER" id="PTHR32267:SF2">
    <property type="entry name" value="T-CELL LEUKEMIA TRANSLOCATION-ALTERED GENE PROTEIN"/>
    <property type="match status" value="1"/>
</dbReference>
<keyword evidence="8" id="KW-1185">Reference proteome</keyword>
<keyword evidence="4 7" id="KW-0812">Transmembrane</keyword>
<comment type="similarity">
    <text evidence="3">Belongs to the TCTA family.</text>
</comment>
<reference evidence="9" key="1">
    <citation type="submission" date="2025-08" db="UniProtKB">
        <authorList>
            <consortium name="RefSeq"/>
        </authorList>
    </citation>
    <scope>IDENTIFICATION</scope>
    <source>
        <tissue evidence="9">Leukocyte</tissue>
    </source>
</reference>
<evidence type="ECO:0000313" key="8">
    <source>
        <dbReference type="Proteomes" id="UP001732720"/>
    </source>
</evidence>
<evidence type="ECO:0000256" key="3">
    <source>
        <dbReference type="ARBA" id="ARBA00007537"/>
    </source>
</evidence>
<proteinExistence type="inferred from homology"/>
<accession>A0A8B7VCB9</accession>
<evidence type="ECO:0000256" key="1">
    <source>
        <dbReference type="ARBA" id="ARBA00003045"/>
    </source>
</evidence>
<keyword evidence="5 7" id="KW-1133">Transmembrane helix</keyword>
<dbReference type="RefSeq" id="XP_020029092.1">
    <property type="nucleotide sequence ID" value="XM_020173503.1"/>
</dbReference>
<feature type="transmembrane region" description="Helical" evidence="7">
    <location>
        <begin position="12"/>
        <end position="29"/>
    </location>
</feature>
<dbReference type="AlphaFoldDB" id="A0A8B7VCB9"/>
<dbReference type="Pfam" id="PF15128">
    <property type="entry name" value="T_cell_tran_alt"/>
    <property type="match status" value="1"/>
</dbReference>
<evidence type="ECO:0000313" key="9">
    <source>
        <dbReference type="RefSeq" id="XP_020029092.1"/>
    </source>
</evidence>
<dbReference type="GeneID" id="109692707"/>
<name>A0A8B7VCB9_CASCN</name>
<dbReference type="PANTHER" id="PTHR32267">
    <property type="entry name" value="T-CELL LEUKEMIA TRANSLOCATION-ALTERED GENE PROTEIN"/>
    <property type="match status" value="1"/>
</dbReference>